<evidence type="ECO:0000256" key="6">
    <source>
        <dbReference type="ARBA" id="ARBA00022723"/>
    </source>
</evidence>
<dbReference type="GO" id="GO:0006281">
    <property type="term" value="P:DNA repair"/>
    <property type="evidence" value="ECO:0007669"/>
    <property type="project" value="UniProtKB-KW"/>
</dbReference>
<dbReference type="InterPro" id="IPR041663">
    <property type="entry name" value="DisA/LigA_HHH"/>
</dbReference>
<dbReference type="InterPro" id="IPR018239">
    <property type="entry name" value="DNA_ligase_AS"/>
</dbReference>
<accession>A0A2A9HJ71</accession>
<dbReference type="GO" id="GO:0003911">
    <property type="term" value="F:DNA ligase (NAD+) activity"/>
    <property type="evidence" value="ECO:0007669"/>
    <property type="project" value="UniProtKB-UniRule"/>
</dbReference>
<comment type="function">
    <text evidence="1 15">DNA ligase that catalyzes the formation of phosphodiester linkages between 5'-phosphoryl and 3'-hydroxyl groups in double-stranded DNA using NAD as a coenzyme and as the energy source for the reaction. It is essential for DNA replication and repair of damaged DNA.</text>
</comment>
<dbReference type="SMART" id="SM00292">
    <property type="entry name" value="BRCT"/>
    <property type="match status" value="1"/>
</dbReference>
<evidence type="ECO:0000313" key="19">
    <source>
        <dbReference type="Proteomes" id="UP000223071"/>
    </source>
</evidence>
<feature type="binding site" evidence="15">
    <location>
        <begin position="39"/>
        <end position="43"/>
    </location>
    <ligand>
        <name>NAD(+)</name>
        <dbReference type="ChEBI" id="CHEBI:57540"/>
    </ligand>
</feature>
<dbReference type="Gene3D" id="2.40.50.140">
    <property type="entry name" value="Nucleic acid-binding proteins"/>
    <property type="match status" value="1"/>
</dbReference>
<dbReference type="FunFam" id="1.10.150.20:FF:000006">
    <property type="entry name" value="DNA ligase"/>
    <property type="match status" value="1"/>
</dbReference>
<dbReference type="HAMAP" id="MF_01588">
    <property type="entry name" value="DNA_ligase_A"/>
    <property type="match status" value="1"/>
</dbReference>
<comment type="similarity">
    <text evidence="14 15">Belongs to the NAD-dependent DNA ligase family. LigA subfamily.</text>
</comment>
<dbReference type="Gene3D" id="6.20.10.30">
    <property type="match status" value="1"/>
</dbReference>
<evidence type="ECO:0000256" key="1">
    <source>
        <dbReference type="ARBA" id="ARBA00004067"/>
    </source>
</evidence>
<feature type="domain" description="BRCT" evidence="17">
    <location>
        <begin position="603"/>
        <end position="682"/>
    </location>
</feature>
<dbReference type="InterPro" id="IPR013840">
    <property type="entry name" value="DNAligase_N"/>
</dbReference>
<evidence type="ECO:0000256" key="12">
    <source>
        <dbReference type="ARBA" id="ARBA00023211"/>
    </source>
</evidence>
<dbReference type="SUPFAM" id="SSF47781">
    <property type="entry name" value="RuvA domain 2-like"/>
    <property type="match status" value="1"/>
</dbReference>
<reference evidence="18 19" key="1">
    <citation type="submission" date="2017-09" db="EMBL/GenBank/DDBJ databases">
        <title>Sequencing the genomes of two abundant thermophiles in Great Basin hot springs: Thermocrinis jamiesonii and novel Chloroflexi Thermoflexus hugenholtzii.</title>
        <authorList>
            <person name="Hedlund B."/>
        </authorList>
    </citation>
    <scope>NUCLEOTIDE SEQUENCE [LARGE SCALE GENOMIC DNA]</scope>
    <source>
        <strain evidence="18 19">G233</strain>
    </source>
</reference>
<dbReference type="GO" id="GO:0003677">
    <property type="term" value="F:DNA binding"/>
    <property type="evidence" value="ECO:0007669"/>
    <property type="project" value="InterPro"/>
</dbReference>
<dbReference type="PIRSF" id="PIRSF001604">
    <property type="entry name" value="LigA"/>
    <property type="match status" value="1"/>
</dbReference>
<dbReference type="Pfam" id="PF14520">
    <property type="entry name" value="HHH_5"/>
    <property type="match status" value="1"/>
</dbReference>
<dbReference type="PROSITE" id="PS01055">
    <property type="entry name" value="DNA_LIGASE_N1"/>
    <property type="match status" value="1"/>
</dbReference>
<dbReference type="Gene3D" id="1.10.150.20">
    <property type="entry name" value="5' to 3' exonuclease, C-terminal subdomain"/>
    <property type="match status" value="2"/>
</dbReference>
<evidence type="ECO:0000256" key="14">
    <source>
        <dbReference type="ARBA" id="ARBA00060881"/>
    </source>
</evidence>
<dbReference type="SMART" id="SM00278">
    <property type="entry name" value="HhH1"/>
    <property type="match status" value="4"/>
</dbReference>
<dbReference type="SMART" id="SM00532">
    <property type="entry name" value="LIGANc"/>
    <property type="match status" value="1"/>
</dbReference>
<dbReference type="Gene3D" id="1.10.287.610">
    <property type="entry name" value="Helix hairpin bin"/>
    <property type="match status" value="1"/>
</dbReference>
<keyword evidence="19" id="KW-1185">Reference proteome</keyword>
<evidence type="ECO:0000256" key="7">
    <source>
        <dbReference type="ARBA" id="ARBA00022763"/>
    </source>
</evidence>
<dbReference type="FunFam" id="1.10.150.20:FF:000007">
    <property type="entry name" value="DNA ligase"/>
    <property type="match status" value="1"/>
</dbReference>
<comment type="cofactor">
    <cofactor evidence="15">
        <name>Mg(2+)</name>
        <dbReference type="ChEBI" id="CHEBI:18420"/>
    </cofactor>
    <cofactor evidence="15">
        <name>Mn(2+)</name>
        <dbReference type="ChEBI" id="CHEBI:29035"/>
    </cofactor>
</comment>
<dbReference type="Pfam" id="PF12826">
    <property type="entry name" value="HHH_2"/>
    <property type="match status" value="1"/>
</dbReference>
<comment type="caution">
    <text evidence="18">The sequence shown here is derived from an EMBL/GenBank/DDBJ whole genome shotgun (WGS) entry which is preliminary data.</text>
</comment>
<dbReference type="GO" id="GO:0046872">
    <property type="term" value="F:metal ion binding"/>
    <property type="evidence" value="ECO:0007669"/>
    <property type="project" value="UniProtKB-KW"/>
</dbReference>
<evidence type="ECO:0000256" key="4">
    <source>
        <dbReference type="ARBA" id="ARBA00022598"/>
    </source>
</evidence>
<sequence>MRPVPKTQYEARLRSEELRSLINYHNRLYYELNQPEIPDEVYDDLMNELRAIEAAYPELITPDSPTQRVGGAPLPTFEVVEHRVPLLSLSNCFSEEELRAWHRRAAERLGMERFALVSEPKIDGLAIALVYERGRFVQGATRGDGYHGENVTENLRTIPTIPKQLRGNYPERFEVRGEVYMPRSGFEELNAAIGEENLRREQEGKKPLPMYANPRNAAAGAVRQKDPSVTASRPLAMFVYQLGWCEGPHPESHFEILGWLREMGFTVNPEARLHPDLEDVFPRIDWWGRERERLDYDIDGVVIKVDDTRAWELLGAVGREPRWATAFKFPPQQRTTKLLDIQVNVGRTGVLTPFAVLEPVVVGGARVSLATLHNEGDIRRKDIRIGDTVIVQRAGEVIPQVVGPVVQLRTGEEREFVMPDRCPACGTPVSRDPDQAAVYCPNAACPAQQIRLIEHFASRSAMDIEGLGEKMAIQLYQSGLVRNVADLYSLTKEQLLRLEKVQEKTAENLLRGIAASKSRPLPNVLFALGIRHVGMETARLLAEHIGSLDRLLDVKAEELQQIEGIGPVVAASIENWVQRPENRAIVERLVAAGVNPRFERPAAGAGPLEGLTIVVTGRLERMSRAEAEDAIRARGGKVGSSVTKATDFLVVGADAGSKLAKAEKLGTRMLTEEEFLALLERGPGAVSDAS</sequence>
<keyword evidence="5 15" id="KW-0235">DNA replication</keyword>
<evidence type="ECO:0000259" key="17">
    <source>
        <dbReference type="PROSITE" id="PS50172"/>
    </source>
</evidence>
<dbReference type="CDD" id="cd00114">
    <property type="entry name" value="LIGANc"/>
    <property type="match status" value="1"/>
</dbReference>
<feature type="binding site" evidence="15">
    <location>
        <position position="328"/>
    </location>
    <ligand>
        <name>NAD(+)</name>
        <dbReference type="ChEBI" id="CHEBI:57540"/>
    </ligand>
</feature>
<feature type="binding site" evidence="15">
    <location>
        <position position="445"/>
    </location>
    <ligand>
        <name>Zn(2+)</name>
        <dbReference type="ChEBI" id="CHEBI:29105"/>
    </ligand>
</feature>
<dbReference type="EMBL" id="PDJQ01000001">
    <property type="protein sequence ID" value="PFG75241.1"/>
    <property type="molecule type" value="Genomic_DNA"/>
</dbReference>
<dbReference type="RefSeq" id="WP_098504568.1">
    <property type="nucleotide sequence ID" value="NZ_PDJQ01000001.1"/>
</dbReference>
<dbReference type="InterPro" id="IPR001679">
    <property type="entry name" value="DNA_ligase"/>
</dbReference>
<organism evidence="18 19">
    <name type="scientific">Tepidiforma thermophila (strain KCTC 52669 / CGMCC 1.13589 / G233)</name>
    <dbReference type="NCBI Taxonomy" id="2761530"/>
    <lineage>
        <taxon>Bacteria</taxon>
        <taxon>Bacillati</taxon>
        <taxon>Chloroflexota</taxon>
        <taxon>Tepidiformia</taxon>
        <taxon>Tepidiformales</taxon>
        <taxon>Tepidiformaceae</taxon>
        <taxon>Tepidiforma</taxon>
    </lineage>
</organism>
<gene>
    <name evidence="15" type="primary">ligA</name>
    <name evidence="18" type="ORF">A9A59_2509</name>
</gene>
<keyword evidence="8 15" id="KW-0862">Zinc</keyword>
<dbReference type="AlphaFoldDB" id="A0A2A9HJ71"/>
<keyword evidence="9 15" id="KW-0460">Magnesium</keyword>
<keyword evidence="10 15" id="KW-0520">NAD</keyword>
<evidence type="ECO:0000256" key="8">
    <source>
        <dbReference type="ARBA" id="ARBA00022833"/>
    </source>
</evidence>
<dbReference type="Gene3D" id="3.40.50.10190">
    <property type="entry name" value="BRCT domain"/>
    <property type="match status" value="1"/>
</dbReference>
<dbReference type="Pfam" id="PF03120">
    <property type="entry name" value="OB_DNA_ligase"/>
    <property type="match status" value="1"/>
</dbReference>
<evidence type="ECO:0000256" key="3">
    <source>
        <dbReference type="ARBA" id="ARBA00013308"/>
    </source>
</evidence>
<dbReference type="InterPro" id="IPR033136">
    <property type="entry name" value="DNA_ligase_CS"/>
</dbReference>
<feature type="active site" description="N6-AMP-lysine intermediate" evidence="15">
    <location>
        <position position="121"/>
    </location>
</feature>
<name>A0A2A9HJ71_TEPT2</name>
<evidence type="ECO:0000313" key="18">
    <source>
        <dbReference type="EMBL" id="PFG75241.1"/>
    </source>
</evidence>
<dbReference type="InterPro" id="IPR003583">
    <property type="entry name" value="Hlx-hairpin-Hlx_DNA-bd_motif"/>
</dbReference>
<feature type="binding site" evidence="15">
    <location>
        <position position="422"/>
    </location>
    <ligand>
        <name>Zn(2+)</name>
        <dbReference type="ChEBI" id="CHEBI:29105"/>
    </ligand>
</feature>
<keyword evidence="6 15" id="KW-0479">Metal-binding</keyword>
<feature type="binding site" evidence="15">
    <location>
        <position position="440"/>
    </location>
    <ligand>
        <name>Zn(2+)</name>
        <dbReference type="ChEBI" id="CHEBI:29105"/>
    </ligand>
</feature>
<feature type="binding site" evidence="15">
    <location>
        <position position="425"/>
    </location>
    <ligand>
        <name>Zn(2+)</name>
        <dbReference type="ChEBI" id="CHEBI:29105"/>
    </ligand>
</feature>
<dbReference type="FunFam" id="1.10.287.610:FF:000002">
    <property type="entry name" value="DNA ligase"/>
    <property type="match status" value="1"/>
</dbReference>
<dbReference type="InterPro" id="IPR012340">
    <property type="entry name" value="NA-bd_OB-fold"/>
</dbReference>
<keyword evidence="7 15" id="KW-0227">DNA damage</keyword>
<dbReference type="PANTHER" id="PTHR23389:SF9">
    <property type="entry name" value="DNA LIGASE"/>
    <property type="match status" value="1"/>
</dbReference>
<dbReference type="Pfam" id="PF00533">
    <property type="entry name" value="BRCT"/>
    <property type="match status" value="1"/>
</dbReference>
<dbReference type="CDD" id="cd17748">
    <property type="entry name" value="BRCT_DNA_ligase_like"/>
    <property type="match status" value="1"/>
</dbReference>
<dbReference type="FunFam" id="3.30.470.30:FF:000001">
    <property type="entry name" value="DNA ligase"/>
    <property type="match status" value="1"/>
</dbReference>
<evidence type="ECO:0000256" key="11">
    <source>
        <dbReference type="ARBA" id="ARBA00023204"/>
    </source>
</evidence>
<dbReference type="SUPFAM" id="SSF50249">
    <property type="entry name" value="Nucleic acid-binding proteins"/>
    <property type="match status" value="1"/>
</dbReference>
<feature type="binding site" evidence="15">
    <location>
        <position position="142"/>
    </location>
    <ligand>
        <name>NAD(+)</name>
        <dbReference type="ChEBI" id="CHEBI:57540"/>
    </ligand>
</feature>
<dbReference type="NCBIfam" id="NF005932">
    <property type="entry name" value="PRK07956.1"/>
    <property type="match status" value="1"/>
</dbReference>
<evidence type="ECO:0000256" key="15">
    <source>
        <dbReference type="HAMAP-Rule" id="MF_01588"/>
    </source>
</evidence>
<dbReference type="GO" id="GO:0006260">
    <property type="term" value="P:DNA replication"/>
    <property type="evidence" value="ECO:0007669"/>
    <property type="project" value="UniProtKB-KW"/>
</dbReference>
<dbReference type="InterPro" id="IPR004150">
    <property type="entry name" value="NAD_DNA_ligase_OB"/>
</dbReference>
<protein>
    <recommendedName>
        <fullName evidence="3 15">DNA ligase</fullName>
        <ecNumber evidence="2 15">6.5.1.2</ecNumber>
    </recommendedName>
    <alternativeName>
        <fullName evidence="15">Polydeoxyribonucleotide synthase [NAD(+)]</fullName>
    </alternativeName>
</protein>
<dbReference type="EC" id="6.5.1.2" evidence="2 15"/>
<evidence type="ECO:0000256" key="13">
    <source>
        <dbReference type="ARBA" id="ARBA00034005"/>
    </source>
</evidence>
<dbReference type="InterPro" id="IPR004149">
    <property type="entry name" value="Znf_DNAligase_C4"/>
</dbReference>
<dbReference type="NCBIfam" id="TIGR00575">
    <property type="entry name" value="dnlj"/>
    <property type="match status" value="1"/>
</dbReference>
<keyword evidence="12 15" id="KW-0464">Manganese</keyword>
<feature type="binding site" evidence="15">
    <location>
        <position position="119"/>
    </location>
    <ligand>
        <name>NAD(+)</name>
        <dbReference type="ChEBI" id="CHEBI:57540"/>
    </ligand>
</feature>
<dbReference type="InterPro" id="IPR001357">
    <property type="entry name" value="BRCT_dom"/>
</dbReference>
<evidence type="ECO:0000256" key="16">
    <source>
        <dbReference type="RuleBase" id="RU000618"/>
    </source>
</evidence>
<feature type="binding site" evidence="15">
    <location>
        <position position="178"/>
    </location>
    <ligand>
        <name>NAD(+)</name>
        <dbReference type="ChEBI" id="CHEBI:57540"/>
    </ligand>
</feature>
<dbReference type="PANTHER" id="PTHR23389">
    <property type="entry name" value="CHROMOSOME TRANSMISSION FIDELITY FACTOR 18"/>
    <property type="match status" value="1"/>
</dbReference>
<dbReference type="Proteomes" id="UP000223071">
    <property type="component" value="Unassembled WGS sequence"/>
</dbReference>
<keyword evidence="11 15" id="KW-0234">DNA repair</keyword>
<dbReference type="InterPro" id="IPR036420">
    <property type="entry name" value="BRCT_dom_sf"/>
</dbReference>
<evidence type="ECO:0000256" key="2">
    <source>
        <dbReference type="ARBA" id="ARBA00012722"/>
    </source>
</evidence>
<dbReference type="Pfam" id="PF01653">
    <property type="entry name" value="DNA_ligase_aden"/>
    <property type="match status" value="1"/>
</dbReference>
<dbReference type="GO" id="GO:0005829">
    <property type="term" value="C:cytosol"/>
    <property type="evidence" value="ECO:0007669"/>
    <property type="project" value="TreeGrafter"/>
</dbReference>
<dbReference type="SUPFAM" id="SSF52113">
    <property type="entry name" value="BRCT domain"/>
    <property type="match status" value="1"/>
</dbReference>
<feature type="binding site" evidence="15">
    <location>
        <begin position="88"/>
        <end position="89"/>
    </location>
    <ligand>
        <name>NAD(+)</name>
        <dbReference type="ChEBI" id="CHEBI:57540"/>
    </ligand>
</feature>
<dbReference type="PROSITE" id="PS01056">
    <property type="entry name" value="DNA_LIGASE_N2"/>
    <property type="match status" value="1"/>
</dbReference>
<evidence type="ECO:0000256" key="10">
    <source>
        <dbReference type="ARBA" id="ARBA00023027"/>
    </source>
</evidence>
<evidence type="ECO:0000256" key="5">
    <source>
        <dbReference type="ARBA" id="ARBA00022705"/>
    </source>
</evidence>
<dbReference type="FunFam" id="2.40.50.140:FF:000012">
    <property type="entry name" value="DNA ligase"/>
    <property type="match status" value="1"/>
</dbReference>
<dbReference type="Gene3D" id="3.30.470.30">
    <property type="entry name" value="DNA ligase/mRNA capping enzyme"/>
    <property type="match status" value="1"/>
</dbReference>
<comment type="catalytic activity">
    <reaction evidence="13 15 16">
        <text>NAD(+) + (deoxyribonucleotide)n-3'-hydroxyl + 5'-phospho-(deoxyribonucleotide)m = (deoxyribonucleotide)n+m + AMP + beta-nicotinamide D-nucleotide.</text>
        <dbReference type="EC" id="6.5.1.2"/>
    </reaction>
</comment>
<keyword evidence="4 15" id="KW-0436">Ligase</keyword>
<evidence type="ECO:0000256" key="9">
    <source>
        <dbReference type="ARBA" id="ARBA00022842"/>
    </source>
</evidence>
<feature type="binding site" evidence="15">
    <location>
        <position position="304"/>
    </location>
    <ligand>
        <name>NAD(+)</name>
        <dbReference type="ChEBI" id="CHEBI:57540"/>
    </ligand>
</feature>
<dbReference type="InterPro" id="IPR013839">
    <property type="entry name" value="DNAligase_adenylation"/>
</dbReference>
<proteinExistence type="inferred from homology"/>
<dbReference type="SUPFAM" id="SSF56091">
    <property type="entry name" value="DNA ligase/mRNA capping enzyme, catalytic domain"/>
    <property type="match status" value="1"/>
</dbReference>
<dbReference type="PROSITE" id="PS50172">
    <property type="entry name" value="BRCT"/>
    <property type="match status" value="1"/>
</dbReference>
<dbReference type="InterPro" id="IPR010994">
    <property type="entry name" value="RuvA_2-like"/>
</dbReference>
<dbReference type="Pfam" id="PF03119">
    <property type="entry name" value="DNA_ligase_ZBD"/>
    <property type="match status" value="1"/>
</dbReference>